<gene>
    <name evidence="1" type="ORF">HMPREF2128_07740</name>
</gene>
<accession>A0A095YCC4</accession>
<evidence type="ECO:0000313" key="1">
    <source>
        <dbReference type="EMBL" id="KGF19868.1"/>
    </source>
</evidence>
<dbReference type="InterPro" id="IPR019639">
    <property type="entry name" value="DUF2505"/>
</dbReference>
<dbReference type="EMBL" id="JRNH01000023">
    <property type="protein sequence ID" value="KGF19868.1"/>
    <property type="molecule type" value="Genomic_DNA"/>
</dbReference>
<reference evidence="1 2" key="1">
    <citation type="submission" date="2014-07" db="EMBL/GenBank/DDBJ databases">
        <authorList>
            <person name="McCorrison J."/>
            <person name="Sanka R."/>
            <person name="Torralba M."/>
            <person name="Gillis M."/>
            <person name="Haft D.H."/>
            <person name="Methe B."/>
            <person name="Sutton G."/>
            <person name="Nelson K.E."/>
        </authorList>
    </citation>
    <scope>NUCLEOTIDE SEQUENCE [LARGE SCALE GENOMIC DNA]</scope>
    <source>
        <strain evidence="1 2">DNF00011</strain>
    </source>
</reference>
<protein>
    <recommendedName>
        <fullName evidence="3">Proteinase inhibitor I25 cystatin</fullName>
    </recommendedName>
</protein>
<proteinExistence type="predicted"/>
<dbReference type="Proteomes" id="UP000053528">
    <property type="component" value="Unassembled WGS sequence"/>
</dbReference>
<evidence type="ECO:0008006" key="3">
    <source>
        <dbReference type="Google" id="ProtNLM"/>
    </source>
</evidence>
<dbReference type="AlphaFoldDB" id="A0A095YCC4"/>
<sequence>MALSSSTNINASIPEVIEATAAREVAESLAARAQGELVDHSVSGDAASPTVTMTVSISGERLPSFLSSIIKNGLKVTITEDWKYTSGADQAEAELSAQVGGVPVSFSGTETLKAQGDATEMSFTGDVKSGIPLLGSKIAKHAEPMVERILSARAEAISAQIAK</sequence>
<dbReference type="Pfam" id="PF10698">
    <property type="entry name" value="DUF2505"/>
    <property type="match status" value="1"/>
</dbReference>
<evidence type="ECO:0000313" key="2">
    <source>
        <dbReference type="Proteomes" id="UP000053528"/>
    </source>
</evidence>
<comment type="caution">
    <text evidence="1">The sequence shown here is derived from an EMBL/GenBank/DDBJ whole genome shotgun (WGS) entry which is preliminary data.</text>
</comment>
<organism evidence="1 2">
    <name type="scientific">Pseudoglutamicibacter albus DNF00011</name>
    <dbReference type="NCBI Taxonomy" id="1401063"/>
    <lineage>
        <taxon>Bacteria</taxon>
        <taxon>Bacillati</taxon>
        <taxon>Actinomycetota</taxon>
        <taxon>Actinomycetes</taxon>
        <taxon>Micrococcales</taxon>
        <taxon>Micrococcaceae</taxon>
        <taxon>Pseudoglutamicibacter</taxon>
    </lineage>
</organism>
<dbReference type="RefSeq" id="WP_052048548.1">
    <property type="nucleotide sequence ID" value="NZ_JRNH01000023.1"/>
</dbReference>
<name>A0A095YCC4_9MICC</name>